<proteinExistence type="predicted"/>
<dbReference type="Proteomes" id="UP000013988">
    <property type="component" value="Unassembled WGS sequence"/>
</dbReference>
<name>R9CH58_9CLOT</name>
<comment type="caution">
    <text evidence="1">The sequence shown here is derived from an EMBL/GenBank/DDBJ whole genome shotgun (WGS) entry which is preliminary data.</text>
</comment>
<reference evidence="1 2" key="1">
    <citation type="submission" date="2013-03" db="EMBL/GenBank/DDBJ databases">
        <title>Whole genome shotgun sequencing of Clostridium sartagoforme AAU1.</title>
        <authorList>
            <person name="Joshi C.G."/>
            <person name="Duggirala S.M."/>
            <person name="Nathani N.M."/>
            <person name="Bhatt V.D."/>
            <person name="Patel A.K."/>
            <person name="Pandya P.R."/>
            <person name="KaPatel J.A."/>
        </authorList>
    </citation>
    <scope>NUCLEOTIDE SEQUENCE [LARGE SCALE GENOMIC DNA]</scope>
    <source>
        <strain evidence="1 2">AAU1</strain>
    </source>
</reference>
<evidence type="ECO:0000313" key="2">
    <source>
        <dbReference type="Proteomes" id="UP000013988"/>
    </source>
</evidence>
<dbReference type="RefSeq" id="WP_016206895.1">
    <property type="nucleotide sequence ID" value="NZ_ASRV01000091.1"/>
</dbReference>
<dbReference type="AlphaFoldDB" id="R9CH58"/>
<dbReference type="OrthoDB" id="1918088at2"/>
<accession>R9CH58</accession>
<dbReference type="EMBL" id="ASRV01000091">
    <property type="protein sequence ID" value="EOR26536.1"/>
    <property type="molecule type" value="Genomic_DNA"/>
</dbReference>
<gene>
    <name evidence="1" type="ORF">A500_07471</name>
</gene>
<evidence type="ECO:0000313" key="1">
    <source>
        <dbReference type="EMBL" id="EOR26536.1"/>
    </source>
</evidence>
<organism evidence="1 2">
    <name type="scientific">Clostridium sartagoforme AAU1</name>
    <dbReference type="NCBI Taxonomy" id="1202534"/>
    <lineage>
        <taxon>Bacteria</taxon>
        <taxon>Bacillati</taxon>
        <taxon>Bacillota</taxon>
        <taxon>Clostridia</taxon>
        <taxon>Eubacteriales</taxon>
        <taxon>Clostridiaceae</taxon>
        <taxon>Clostridium</taxon>
    </lineage>
</organism>
<protein>
    <submittedName>
        <fullName evidence="1">Uncharacterized protein</fullName>
    </submittedName>
</protein>
<keyword evidence="2" id="KW-1185">Reference proteome</keyword>
<dbReference type="PATRIC" id="fig|1202534.3.peg.1494"/>
<sequence>MKGKIIDYNYFEAFVALEDDTIVKVPLTQVNDYLGIGYVVNIDSNNLSYNTSNQPKIHQDKVIDFF</sequence>